<name>A0A9N8ES43_9STRA</name>
<feature type="compositionally biased region" description="Basic and acidic residues" evidence="1">
    <location>
        <begin position="15"/>
        <end position="28"/>
    </location>
</feature>
<feature type="region of interest" description="Disordered" evidence="1">
    <location>
        <begin position="84"/>
        <end position="134"/>
    </location>
</feature>
<dbReference type="AlphaFoldDB" id="A0A9N8ES43"/>
<keyword evidence="2" id="KW-1133">Transmembrane helix</keyword>
<sequence>MKDRSNAKVELSQAMEHEYPSRRKEEEKCLAQEGFEDVVDVDDIMTRMMKSGTNSNSNTNNGARPSVQVDLDEFIRLAGQPAPIPEAINQNEGTPKEAQPGAYRHVGPGYRPASVHSESSDGESCPSPSPLAVDDTSLISSNQTNHQLPLITTDASLPLDGLVQANPVVEESSDEIVVTRQQAILVDDLESQNQTRKKEERKTKTRNQLGLLAFLMVLLVVFVIVVIVVTSKNGDQARVDDNIEVQSSKNDTMPATEHNDDNDVFPVISPICPTSLAMSLNKNDMGVPVPPPHHHHQAHSTEHIDGSKMILGNKTIRPSALYNDSHWLLYTTPLMVTSGKTMEWEVCKQLTIENLKPLACKPIFQVRYHPTA</sequence>
<dbReference type="EMBL" id="CAICTM010001622">
    <property type="protein sequence ID" value="CAB9525054.1"/>
    <property type="molecule type" value="Genomic_DNA"/>
</dbReference>
<proteinExistence type="predicted"/>
<keyword evidence="2" id="KW-0472">Membrane</keyword>
<keyword evidence="4" id="KW-1185">Reference proteome</keyword>
<comment type="caution">
    <text evidence="3">The sequence shown here is derived from an EMBL/GenBank/DDBJ whole genome shotgun (WGS) entry which is preliminary data.</text>
</comment>
<organism evidence="3 4">
    <name type="scientific">Seminavis robusta</name>
    <dbReference type="NCBI Taxonomy" id="568900"/>
    <lineage>
        <taxon>Eukaryota</taxon>
        <taxon>Sar</taxon>
        <taxon>Stramenopiles</taxon>
        <taxon>Ochrophyta</taxon>
        <taxon>Bacillariophyta</taxon>
        <taxon>Bacillariophyceae</taxon>
        <taxon>Bacillariophycidae</taxon>
        <taxon>Naviculales</taxon>
        <taxon>Naviculaceae</taxon>
        <taxon>Seminavis</taxon>
    </lineage>
</organism>
<accession>A0A9N8ES43</accession>
<dbReference type="Proteomes" id="UP001153069">
    <property type="component" value="Unassembled WGS sequence"/>
</dbReference>
<evidence type="ECO:0000313" key="4">
    <source>
        <dbReference type="Proteomes" id="UP001153069"/>
    </source>
</evidence>
<feature type="transmembrane region" description="Helical" evidence="2">
    <location>
        <begin position="209"/>
        <end position="229"/>
    </location>
</feature>
<feature type="region of interest" description="Disordered" evidence="1">
    <location>
        <begin position="1"/>
        <end position="28"/>
    </location>
</feature>
<reference evidence="3" key="1">
    <citation type="submission" date="2020-06" db="EMBL/GenBank/DDBJ databases">
        <authorList>
            <consortium name="Plant Systems Biology data submission"/>
        </authorList>
    </citation>
    <scope>NUCLEOTIDE SEQUENCE</scope>
    <source>
        <strain evidence="3">D6</strain>
    </source>
</reference>
<evidence type="ECO:0000256" key="1">
    <source>
        <dbReference type="SAM" id="MobiDB-lite"/>
    </source>
</evidence>
<evidence type="ECO:0000313" key="3">
    <source>
        <dbReference type="EMBL" id="CAB9525054.1"/>
    </source>
</evidence>
<gene>
    <name evidence="3" type="ORF">SEMRO_1624_G286720.1</name>
</gene>
<protein>
    <submittedName>
        <fullName evidence="3">Uncharacterized protein</fullName>
    </submittedName>
</protein>
<keyword evidence="2" id="KW-0812">Transmembrane</keyword>
<evidence type="ECO:0000256" key="2">
    <source>
        <dbReference type="SAM" id="Phobius"/>
    </source>
</evidence>